<evidence type="ECO:0000256" key="7">
    <source>
        <dbReference type="ARBA" id="ARBA00058683"/>
    </source>
</evidence>
<keyword evidence="5 10" id="KW-0560">Oxidoreductase</keyword>
<accession>A0A328B198</accession>
<comment type="function">
    <text evidence="7">Involved in the assimilation of dimethylsulphoniopropionate (DMSP), an important compound in the fixation of carbon in marine phytoplankton, by mediating the conversion of 3-(methylthio)propanoyl-CoA (MMPA-CoA) to 3-(methylthio)acryloyl-CoA (MTA-CoA).</text>
</comment>
<dbReference type="InterPro" id="IPR037069">
    <property type="entry name" value="AcylCoA_DH/ox_N_sf"/>
</dbReference>
<keyword evidence="4 10" id="KW-0274">FAD</keyword>
<dbReference type="InterPro" id="IPR046373">
    <property type="entry name" value="Acyl-CoA_Oxase/DH_mid-dom_sf"/>
</dbReference>
<dbReference type="EMBL" id="QFYP01000001">
    <property type="protein sequence ID" value="RAK59624.1"/>
    <property type="molecule type" value="Genomic_DNA"/>
</dbReference>
<dbReference type="AlphaFoldDB" id="A0A328B198"/>
<comment type="caution">
    <text evidence="15">The sequence shown here is derived from an EMBL/GenBank/DDBJ whole genome shotgun (WGS) entry which is preliminary data.</text>
</comment>
<dbReference type="Pfam" id="PF02771">
    <property type="entry name" value="Acyl-CoA_dh_N"/>
    <property type="match status" value="1"/>
</dbReference>
<proteinExistence type="inferred from homology"/>
<evidence type="ECO:0000256" key="10">
    <source>
        <dbReference type="RuleBase" id="RU362125"/>
    </source>
</evidence>
<protein>
    <recommendedName>
        <fullName evidence="9">3-methylmercaptopropionyl-CoA dehydrogenase</fullName>
        <ecNumber evidence="8">1.3.99.41</ecNumber>
    </recommendedName>
</protein>
<dbReference type="Gene3D" id="2.40.110.10">
    <property type="entry name" value="Butyryl-CoA Dehydrogenase, subunit A, domain 2"/>
    <property type="match status" value="1"/>
</dbReference>
<dbReference type="RefSeq" id="WP_111456917.1">
    <property type="nucleotide sequence ID" value="NZ_QFYP01000001.1"/>
</dbReference>
<comment type="cofactor">
    <cofactor evidence="1 10">
        <name>FAD</name>
        <dbReference type="ChEBI" id="CHEBI:57692"/>
    </cofactor>
</comment>
<evidence type="ECO:0000256" key="6">
    <source>
        <dbReference type="ARBA" id="ARBA00051388"/>
    </source>
</evidence>
<evidence type="ECO:0000256" key="3">
    <source>
        <dbReference type="ARBA" id="ARBA00022630"/>
    </source>
</evidence>
<dbReference type="InterPro" id="IPR009075">
    <property type="entry name" value="AcylCo_DH/oxidase_C"/>
</dbReference>
<evidence type="ECO:0000313" key="15">
    <source>
        <dbReference type="EMBL" id="RAK59624.1"/>
    </source>
</evidence>
<comment type="similarity">
    <text evidence="2 10">Belongs to the acyl-CoA dehydrogenase family.</text>
</comment>
<feature type="domain" description="Acyl-CoA dehydrogenase/oxidase N-terminal" evidence="13">
    <location>
        <begin position="38"/>
        <end position="157"/>
    </location>
</feature>
<feature type="domain" description="Acyl-CoA dehydrogenase/oxidase C-terminal" evidence="11">
    <location>
        <begin position="281"/>
        <end position="450"/>
    </location>
</feature>
<evidence type="ECO:0000313" key="16">
    <source>
        <dbReference type="Proteomes" id="UP000249842"/>
    </source>
</evidence>
<feature type="domain" description="Acyl-CoA oxidase/dehydrogenase middle" evidence="12">
    <location>
        <begin position="162"/>
        <end position="266"/>
    </location>
</feature>
<evidence type="ECO:0000259" key="13">
    <source>
        <dbReference type="Pfam" id="PF02771"/>
    </source>
</evidence>
<evidence type="ECO:0000256" key="8">
    <source>
        <dbReference type="ARBA" id="ARBA00066694"/>
    </source>
</evidence>
<dbReference type="EC" id="1.3.99.41" evidence="8"/>
<dbReference type="FunFam" id="2.40.110.10:FF:000031">
    <property type="entry name" value="Acyl-CoA dehydrogenase, putative"/>
    <property type="match status" value="1"/>
</dbReference>
<evidence type="ECO:0000256" key="9">
    <source>
        <dbReference type="ARBA" id="ARBA00069043"/>
    </source>
</evidence>
<evidence type="ECO:0000256" key="1">
    <source>
        <dbReference type="ARBA" id="ARBA00001974"/>
    </source>
</evidence>
<dbReference type="InterPro" id="IPR036250">
    <property type="entry name" value="AcylCo_DH-like_C"/>
</dbReference>
<keyword evidence="3 10" id="KW-0285">Flavoprotein</keyword>
<dbReference type="OrthoDB" id="9807883at2"/>
<dbReference type="Pfam" id="PF02770">
    <property type="entry name" value="Acyl-CoA_dh_M"/>
    <property type="match status" value="1"/>
</dbReference>
<dbReference type="GO" id="GO:0016627">
    <property type="term" value="F:oxidoreductase activity, acting on the CH-CH group of donors"/>
    <property type="evidence" value="ECO:0007669"/>
    <property type="project" value="InterPro"/>
</dbReference>
<dbReference type="Pfam" id="PF00441">
    <property type="entry name" value="Acyl-CoA_dh_1"/>
    <property type="match status" value="1"/>
</dbReference>
<reference evidence="16" key="1">
    <citation type="submission" date="2018-05" db="EMBL/GenBank/DDBJ databases">
        <authorList>
            <person name="Li X."/>
        </authorList>
    </citation>
    <scope>NUCLEOTIDE SEQUENCE [LARGE SCALE GENOMIC DNA]</scope>
    <source>
        <strain evidence="16">HKS-05</strain>
    </source>
</reference>
<organism evidence="15 16">
    <name type="scientific">Phenylobacterium hankyongense</name>
    <dbReference type="NCBI Taxonomy" id="1813876"/>
    <lineage>
        <taxon>Bacteria</taxon>
        <taxon>Pseudomonadati</taxon>
        <taxon>Pseudomonadota</taxon>
        <taxon>Alphaproteobacteria</taxon>
        <taxon>Caulobacterales</taxon>
        <taxon>Caulobacteraceae</taxon>
        <taxon>Phenylobacterium</taxon>
    </lineage>
</organism>
<dbReference type="Gene3D" id="1.10.540.10">
    <property type="entry name" value="Acyl-CoA dehydrogenase/oxidase, N-terminal domain"/>
    <property type="match status" value="1"/>
</dbReference>
<name>A0A328B198_9CAUL</name>
<dbReference type="PANTHER" id="PTHR42803">
    <property type="entry name" value="ACYL-COA DEHYDROGENASE"/>
    <property type="match status" value="1"/>
</dbReference>
<feature type="domain" description="Acetyl-CoA dehydrogenase-like C-terminal" evidence="14">
    <location>
        <begin position="466"/>
        <end position="591"/>
    </location>
</feature>
<dbReference type="Pfam" id="PF12806">
    <property type="entry name" value="Acyl-CoA_dh_C"/>
    <property type="match status" value="1"/>
</dbReference>
<dbReference type="InterPro" id="IPR006091">
    <property type="entry name" value="Acyl-CoA_Oxase/DH_mid-dom"/>
</dbReference>
<evidence type="ECO:0000259" key="11">
    <source>
        <dbReference type="Pfam" id="PF00441"/>
    </source>
</evidence>
<dbReference type="GO" id="GO:0050660">
    <property type="term" value="F:flavin adenine dinucleotide binding"/>
    <property type="evidence" value="ECO:0007669"/>
    <property type="project" value="InterPro"/>
</dbReference>
<dbReference type="Gene3D" id="1.20.140.10">
    <property type="entry name" value="Butyryl-CoA Dehydrogenase, subunit A, domain 3"/>
    <property type="match status" value="1"/>
</dbReference>
<dbReference type="InterPro" id="IPR052166">
    <property type="entry name" value="Diverse_Acyl-CoA_DH"/>
</dbReference>
<dbReference type="InterPro" id="IPR009100">
    <property type="entry name" value="AcylCoA_DH/oxidase_NM_dom_sf"/>
</dbReference>
<evidence type="ECO:0000259" key="12">
    <source>
        <dbReference type="Pfam" id="PF02770"/>
    </source>
</evidence>
<sequence length="595" mass="63719">MTYQPPVRDYAFLLRDVLELERYANLPAFADASIDTVDQILEEAGRFTAEVLAPLNRVGDKEGCRWSPDFTVKTPTGFQAAYRQLVEGGWPALGADPNYGGQGLPAVVNLAFSEMSSGANMAFSMYPGLTHGAYSAILNGGSPAQKDLYLPKLASGQWGGTMNLTEPHCGTDLGLLRTKAVPQADGSYRISGQKIWISGGEHDLTENIIHLVLARIEGAPQGTRGISLFIVPKFIPDAQGNPGARNAVKCLGLEEKMGIHGNATCVIGHEEATGWLVGEENRGLSLMFVMMNEARIGVGLQGVAQAEAAYQAAAAFAKERLQGRSLTGPKNPDGPADPIIVHPDVRRMLMDSRAVVEGGRAFLLWTALQGDLAHASPDEAVRQKGHDYMALLTPVLKAFLTDRGFRVCSDAMQVHGGAGFTEHFPVSQYLRDVRIALIYEGTNGVQALDLVGRKLAADGGRAVMSFFAELDAFVEANEADPALTPFTAPLAQAKGQLQEATMWLMQNGLANPENAGAASTDYLHLFGLTGLGFMWALMAKAAQARIAAGDTDPLYAEKLAVGRYYVERVLPETASHLAKLKTGSEAMMALPAEAF</sequence>
<dbReference type="SUPFAM" id="SSF47203">
    <property type="entry name" value="Acyl-CoA dehydrogenase C-terminal domain-like"/>
    <property type="match status" value="1"/>
</dbReference>
<evidence type="ECO:0000256" key="4">
    <source>
        <dbReference type="ARBA" id="ARBA00022827"/>
    </source>
</evidence>
<evidence type="ECO:0000259" key="14">
    <source>
        <dbReference type="Pfam" id="PF12806"/>
    </source>
</evidence>
<dbReference type="Proteomes" id="UP000249842">
    <property type="component" value="Unassembled WGS sequence"/>
</dbReference>
<keyword evidence="16" id="KW-1185">Reference proteome</keyword>
<gene>
    <name evidence="15" type="ORF">DJ021_07315</name>
</gene>
<evidence type="ECO:0000256" key="2">
    <source>
        <dbReference type="ARBA" id="ARBA00009347"/>
    </source>
</evidence>
<dbReference type="InterPro" id="IPR025878">
    <property type="entry name" value="Acyl-CoA_dh-like_C_dom"/>
</dbReference>
<comment type="catalytic activity">
    <reaction evidence="6">
        <text>3-(methylsulfanyl)propanoyl-CoA + oxidized [electron-transfer flavoprotein] + H(+) = 3-(methylsulfanyl)acryloyl-CoA + reduced [electron-transfer flavoprotein]</text>
        <dbReference type="Rhea" id="RHEA:52612"/>
        <dbReference type="Rhea" id="RHEA-COMP:10685"/>
        <dbReference type="Rhea" id="RHEA-COMP:10686"/>
        <dbReference type="ChEBI" id="CHEBI:15378"/>
        <dbReference type="ChEBI" id="CHEBI:57692"/>
        <dbReference type="ChEBI" id="CHEBI:58307"/>
        <dbReference type="ChEBI" id="CHEBI:82815"/>
        <dbReference type="ChEBI" id="CHEBI:84994"/>
        <dbReference type="EC" id="1.3.99.41"/>
    </reaction>
    <physiologicalReaction direction="left-to-right" evidence="6">
        <dbReference type="Rhea" id="RHEA:52613"/>
    </physiologicalReaction>
</comment>
<dbReference type="SUPFAM" id="SSF56645">
    <property type="entry name" value="Acyl-CoA dehydrogenase NM domain-like"/>
    <property type="match status" value="1"/>
</dbReference>
<dbReference type="InterPro" id="IPR013786">
    <property type="entry name" value="AcylCoA_DH/ox_N"/>
</dbReference>
<evidence type="ECO:0000256" key="5">
    <source>
        <dbReference type="ARBA" id="ARBA00023002"/>
    </source>
</evidence>
<dbReference type="PANTHER" id="PTHR42803:SF1">
    <property type="entry name" value="BROAD-SPECIFICITY LINEAR ACYL-COA DEHYDROGENASE FADE5"/>
    <property type="match status" value="1"/>
</dbReference>